<organism evidence="1 2">
    <name type="scientific">Arthrobacter gyeryongensis</name>
    <dbReference type="NCBI Taxonomy" id="1650592"/>
    <lineage>
        <taxon>Bacteria</taxon>
        <taxon>Bacillati</taxon>
        <taxon>Actinomycetota</taxon>
        <taxon>Actinomycetes</taxon>
        <taxon>Micrococcales</taxon>
        <taxon>Micrococcaceae</taxon>
        <taxon>Arthrobacter</taxon>
    </lineage>
</organism>
<gene>
    <name evidence="1" type="ORF">GCM10023346_01700</name>
</gene>
<comment type="caution">
    <text evidence="1">The sequence shown here is derived from an EMBL/GenBank/DDBJ whole genome shotgun (WGS) entry which is preliminary data.</text>
</comment>
<name>A0ABP9RYT4_9MICC</name>
<protein>
    <submittedName>
        <fullName evidence="1">Uncharacterized protein</fullName>
    </submittedName>
</protein>
<proteinExistence type="predicted"/>
<evidence type="ECO:0000313" key="1">
    <source>
        <dbReference type="EMBL" id="GAA5188770.1"/>
    </source>
</evidence>
<accession>A0ABP9RYT4</accession>
<keyword evidence="2" id="KW-1185">Reference proteome</keyword>
<dbReference type="EMBL" id="BAABKK010000001">
    <property type="protein sequence ID" value="GAA5188770.1"/>
    <property type="molecule type" value="Genomic_DNA"/>
</dbReference>
<dbReference type="RefSeq" id="WP_345446971.1">
    <property type="nucleotide sequence ID" value="NZ_BAABKK010000001.1"/>
</dbReference>
<reference evidence="2" key="1">
    <citation type="journal article" date="2019" name="Int. J. Syst. Evol. Microbiol.">
        <title>The Global Catalogue of Microorganisms (GCM) 10K type strain sequencing project: providing services to taxonomists for standard genome sequencing and annotation.</title>
        <authorList>
            <consortium name="The Broad Institute Genomics Platform"/>
            <consortium name="The Broad Institute Genome Sequencing Center for Infectious Disease"/>
            <person name="Wu L."/>
            <person name="Ma J."/>
        </authorList>
    </citation>
    <scope>NUCLEOTIDE SEQUENCE [LARGE SCALE GENOMIC DNA]</scope>
    <source>
        <strain evidence="2">JCM 18514</strain>
    </source>
</reference>
<dbReference type="Proteomes" id="UP001500200">
    <property type="component" value="Unassembled WGS sequence"/>
</dbReference>
<evidence type="ECO:0000313" key="2">
    <source>
        <dbReference type="Proteomes" id="UP001500200"/>
    </source>
</evidence>
<sequence length="319" mass="34566">MQENDQEGRTAESAASKIQEAVNAAGQNDAAVITPESAVGGVVTSSVRSGTVEITKDGSDASAVLNGGEDGLPISLGLPTAEDAKDARVSADGTTIFTDPNGLVDVGVQTLNDGAVRALTVINNSEAPVEYEYQIDVEAGVVLEPAHGGAILFKGRDGSSEGAILPAWAVDANGSPVKTHYVITGRTVTQVIEHKAEGVAYPVVADPKVYYAWWQLFTWSEWRWNGDYRMNQLSIALSAWGRHDVIFNAGQFLTSGWNLLRQKHSSWIFTDSMRQQWECHVLGGLAEWGTFDLEYERPSNPNWRSRIGSVWPLSATCNW</sequence>